<keyword evidence="1" id="KW-0472">Membrane</keyword>
<keyword evidence="1" id="KW-0812">Transmembrane</keyword>
<dbReference type="KEGG" id="cdrk:B9W14_02405"/>
<sequence length="72" mass="8332">MTLGGAVLFVSIFSLTLLMVDYALYNDIKNINRDLHSLSDRIKIVFFILVNVVFVGLIIEVILIYYKIDFFK</sequence>
<dbReference type="EMBL" id="CP020953">
    <property type="protein sequence ID" value="AWI03394.1"/>
    <property type="molecule type" value="Genomic_DNA"/>
</dbReference>
<reference evidence="3" key="1">
    <citation type="submission" date="2017-04" db="EMBL/GenBank/DDBJ databases">
        <authorList>
            <person name="Song Y."/>
            <person name="Cho B.-K."/>
        </authorList>
    </citation>
    <scope>NUCLEOTIDE SEQUENCE [LARGE SCALE GENOMIC DNA]</scope>
    <source>
        <strain evidence="3">SL1</strain>
    </source>
</reference>
<feature type="transmembrane region" description="Helical" evidence="1">
    <location>
        <begin position="6"/>
        <end position="24"/>
    </location>
</feature>
<organism evidence="2 3">
    <name type="scientific">Clostridium drakei</name>
    <dbReference type="NCBI Taxonomy" id="332101"/>
    <lineage>
        <taxon>Bacteria</taxon>
        <taxon>Bacillati</taxon>
        <taxon>Bacillota</taxon>
        <taxon>Clostridia</taxon>
        <taxon>Eubacteriales</taxon>
        <taxon>Clostridiaceae</taxon>
        <taxon>Clostridium</taxon>
    </lineage>
</organism>
<gene>
    <name evidence="2" type="ORF">B9W14_02405</name>
</gene>
<evidence type="ECO:0000313" key="2">
    <source>
        <dbReference type="EMBL" id="AWI03394.1"/>
    </source>
</evidence>
<dbReference type="Proteomes" id="UP000244910">
    <property type="component" value="Chromosome"/>
</dbReference>
<evidence type="ECO:0000256" key="1">
    <source>
        <dbReference type="SAM" id="Phobius"/>
    </source>
</evidence>
<keyword evidence="3" id="KW-1185">Reference proteome</keyword>
<dbReference type="RefSeq" id="WP_032078927.1">
    <property type="nucleotide sequence ID" value="NZ_CP020953.1"/>
</dbReference>
<feature type="transmembrane region" description="Helical" evidence="1">
    <location>
        <begin position="44"/>
        <end position="66"/>
    </location>
</feature>
<keyword evidence="1" id="KW-1133">Transmembrane helix</keyword>
<name>A0A2U8DMH6_9CLOT</name>
<proteinExistence type="predicted"/>
<evidence type="ECO:0000313" key="3">
    <source>
        <dbReference type="Proteomes" id="UP000244910"/>
    </source>
</evidence>
<protein>
    <submittedName>
        <fullName evidence="2">Uncharacterized protein</fullName>
    </submittedName>
</protein>
<accession>A0A2U8DMH6</accession>
<dbReference type="AlphaFoldDB" id="A0A2U8DMH6"/>